<evidence type="ECO:0000256" key="4">
    <source>
        <dbReference type="ARBA" id="ARBA00022553"/>
    </source>
</evidence>
<dbReference type="CDD" id="cd06225">
    <property type="entry name" value="HAMP"/>
    <property type="match status" value="1"/>
</dbReference>
<reference evidence="13 14" key="1">
    <citation type="submission" date="2018-11" db="EMBL/GenBank/DDBJ databases">
        <title>Genome sequencing of Lachnoanaerobaculum sp. KCOM 2030 (= ChDC B114).</title>
        <authorList>
            <person name="Kook J.-K."/>
            <person name="Park S.-N."/>
            <person name="Lim Y.K."/>
        </authorList>
    </citation>
    <scope>NUCLEOTIDE SEQUENCE [LARGE SCALE GENOMIC DNA]</scope>
    <source>
        <strain evidence="13 14">KCOM 2030</strain>
    </source>
</reference>
<dbReference type="InterPro" id="IPR003660">
    <property type="entry name" value="HAMP_dom"/>
</dbReference>
<dbReference type="Gene3D" id="6.10.340.10">
    <property type="match status" value="1"/>
</dbReference>
<dbReference type="GO" id="GO:0005886">
    <property type="term" value="C:plasma membrane"/>
    <property type="evidence" value="ECO:0007669"/>
    <property type="project" value="TreeGrafter"/>
</dbReference>
<keyword evidence="14" id="KW-1185">Reference proteome</keyword>
<keyword evidence="10" id="KW-1133">Transmembrane helix</keyword>
<dbReference type="PROSITE" id="PS50885">
    <property type="entry name" value="HAMP"/>
    <property type="match status" value="1"/>
</dbReference>
<dbReference type="Pfam" id="PF00672">
    <property type="entry name" value="HAMP"/>
    <property type="match status" value="1"/>
</dbReference>
<dbReference type="Pfam" id="PF02518">
    <property type="entry name" value="HATPase_c"/>
    <property type="match status" value="1"/>
</dbReference>
<dbReference type="PANTHER" id="PTHR45453">
    <property type="entry name" value="PHOSPHATE REGULON SENSOR PROTEIN PHOR"/>
    <property type="match status" value="1"/>
</dbReference>
<evidence type="ECO:0000259" key="12">
    <source>
        <dbReference type="PROSITE" id="PS50885"/>
    </source>
</evidence>
<proteinExistence type="predicted"/>
<dbReference type="InterPro" id="IPR050351">
    <property type="entry name" value="BphY/WalK/GraS-like"/>
</dbReference>
<feature type="transmembrane region" description="Helical" evidence="10">
    <location>
        <begin position="13"/>
        <end position="40"/>
    </location>
</feature>
<evidence type="ECO:0000256" key="9">
    <source>
        <dbReference type="SAM" id="Coils"/>
    </source>
</evidence>
<evidence type="ECO:0000256" key="10">
    <source>
        <dbReference type="SAM" id="Phobius"/>
    </source>
</evidence>
<accession>A0A3P3QXL4</accession>
<dbReference type="InterPro" id="IPR003594">
    <property type="entry name" value="HATPase_dom"/>
</dbReference>
<dbReference type="SMART" id="SM00304">
    <property type="entry name" value="HAMP"/>
    <property type="match status" value="1"/>
</dbReference>
<feature type="domain" description="HAMP" evidence="12">
    <location>
        <begin position="209"/>
        <end position="261"/>
    </location>
</feature>
<dbReference type="InterPro" id="IPR005467">
    <property type="entry name" value="His_kinase_dom"/>
</dbReference>
<protein>
    <recommendedName>
        <fullName evidence="3">histidine kinase</fullName>
        <ecNumber evidence="3">2.7.13.3</ecNumber>
    </recommendedName>
</protein>
<dbReference type="Proteomes" id="UP000272490">
    <property type="component" value="Unassembled WGS sequence"/>
</dbReference>
<dbReference type="InterPro" id="IPR004358">
    <property type="entry name" value="Sig_transdc_His_kin-like_C"/>
</dbReference>
<dbReference type="EC" id="2.7.13.3" evidence="3"/>
<dbReference type="OrthoDB" id="9762826at2"/>
<evidence type="ECO:0000313" key="14">
    <source>
        <dbReference type="Proteomes" id="UP000272490"/>
    </source>
</evidence>
<feature type="domain" description="Histidine kinase" evidence="11">
    <location>
        <begin position="290"/>
        <end position="505"/>
    </location>
</feature>
<keyword evidence="4" id="KW-0597">Phosphoprotein</keyword>
<dbReference type="InterPro" id="IPR003661">
    <property type="entry name" value="HisK_dim/P_dom"/>
</dbReference>
<keyword evidence="9" id="KW-0175">Coiled coil</keyword>
<dbReference type="InterPro" id="IPR036890">
    <property type="entry name" value="HATPase_C_sf"/>
</dbReference>
<sequence length="505" mass="56861">MIQKFSHSLRMKITLIILLIISLLLLSIGILNNFGLRWFYQNEKVSEIKKAYLKIDNEVMKIGSLGQPIIDESSKESVINESLKNIIMDYSNKYNITIALVDSLTNKAIYSSAREGDGLISRIQDGFIGNQKQNILYSNGNYTIILHQTMQKTSFIEGFGYCSDNQTIVIMSTPVASLKESVSISNRFLIYMAIIGFIITVILTFIIAKMITNPILELADISNKMGKLDFTAKYAGNRSDEIQTLGQNMNYMSDRLEKAIYELQEANELLKEDIKRKEAIDEMRKDFIANVSHELKTPIALIQGYAEGLNEGLCEDEESRKYYTEVILDESEKMNKMVKQLLTLSSLESGNSILHKENFNLTSLIESVLGSISILIGEKNVNIEFDSDKEIFLNADEFKIEEVVTNYISNSIHHVRDSGEIKINVSDDGENITFSVYNTGNPIPEKDLNNIWEKFFKVDKAHSRAYGGSGIGLSIVKAIVEAHNGTVAVRNILDGVEFSFKIPKA</sequence>
<dbReference type="SUPFAM" id="SSF47384">
    <property type="entry name" value="Homodimeric domain of signal transducing histidine kinase"/>
    <property type="match status" value="1"/>
</dbReference>
<dbReference type="SUPFAM" id="SSF158472">
    <property type="entry name" value="HAMP domain-like"/>
    <property type="match status" value="1"/>
</dbReference>
<keyword evidence="6 13" id="KW-0418">Kinase</keyword>
<feature type="coiled-coil region" evidence="9">
    <location>
        <begin position="253"/>
        <end position="280"/>
    </location>
</feature>
<dbReference type="FunFam" id="3.30.565.10:FF:000006">
    <property type="entry name" value="Sensor histidine kinase WalK"/>
    <property type="match status" value="1"/>
</dbReference>
<dbReference type="AlphaFoldDB" id="A0A3P3QXL4"/>
<dbReference type="Gene3D" id="3.30.565.10">
    <property type="entry name" value="Histidine kinase-like ATPase, C-terminal domain"/>
    <property type="match status" value="1"/>
</dbReference>
<evidence type="ECO:0000256" key="1">
    <source>
        <dbReference type="ARBA" id="ARBA00000085"/>
    </source>
</evidence>
<keyword evidence="7" id="KW-0902">Two-component regulatory system</keyword>
<dbReference type="EMBL" id="RRCO01000002">
    <property type="protein sequence ID" value="RRJ25976.1"/>
    <property type="molecule type" value="Genomic_DNA"/>
</dbReference>
<dbReference type="InterPro" id="IPR036097">
    <property type="entry name" value="HisK_dim/P_sf"/>
</dbReference>
<dbReference type="Pfam" id="PF00512">
    <property type="entry name" value="HisKA"/>
    <property type="match status" value="1"/>
</dbReference>
<evidence type="ECO:0000256" key="7">
    <source>
        <dbReference type="ARBA" id="ARBA00023012"/>
    </source>
</evidence>
<dbReference type="SUPFAM" id="SSF55874">
    <property type="entry name" value="ATPase domain of HSP90 chaperone/DNA topoisomerase II/histidine kinase"/>
    <property type="match status" value="1"/>
</dbReference>
<dbReference type="SMART" id="SM00387">
    <property type="entry name" value="HATPase_c"/>
    <property type="match status" value="1"/>
</dbReference>
<dbReference type="SMART" id="SM00388">
    <property type="entry name" value="HisKA"/>
    <property type="match status" value="1"/>
</dbReference>
<dbReference type="GO" id="GO:0004721">
    <property type="term" value="F:phosphoprotein phosphatase activity"/>
    <property type="evidence" value="ECO:0007669"/>
    <property type="project" value="TreeGrafter"/>
</dbReference>
<evidence type="ECO:0000259" key="11">
    <source>
        <dbReference type="PROSITE" id="PS50109"/>
    </source>
</evidence>
<feature type="transmembrane region" description="Helical" evidence="10">
    <location>
        <begin position="188"/>
        <end position="208"/>
    </location>
</feature>
<dbReference type="PANTHER" id="PTHR45453:SF3">
    <property type="entry name" value="HISTIDINE KINASE"/>
    <property type="match status" value="1"/>
</dbReference>
<keyword evidence="10" id="KW-0812">Transmembrane</keyword>
<dbReference type="CDD" id="cd00082">
    <property type="entry name" value="HisKA"/>
    <property type="match status" value="1"/>
</dbReference>
<evidence type="ECO:0000313" key="13">
    <source>
        <dbReference type="EMBL" id="RRJ25976.1"/>
    </source>
</evidence>
<comment type="caution">
    <text evidence="13">The sequence shown here is derived from an EMBL/GenBank/DDBJ whole genome shotgun (WGS) entry which is preliminary data.</text>
</comment>
<organism evidence="13 14">
    <name type="scientific">Lachnoanaerobaculum gingivalis</name>
    <dbReference type="NCBI Taxonomy" id="2490855"/>
    <lineage>
        <taxon>Bacteria</taxon>
        <taxon>Bacillati</taxon>
        <taxon>Bacillota</taxon>
        <taxon>Clostridia</taxon>
        <taxon>Lachnospirales</taxon>
        <taxon>Lachnospiraceae</taxon>
        <taxon>Lachnoanaerobaculum</taxon>
    </lineage>
</organism>
<dbReference type="FunFam" id="1.10.287.130:FF:000001">
    <property type="entry name" value="Two-component sensor histidine kinase"/>
    <property type="match status" value="1"/>
</dbReference>
<evidence type="ECO:0000256" key="6">
    <source>
        <dbReference type="ARBA" id="ARBA00022777"/>
    </source>
</evidence>
<comment type="subcellular location">
    <subcellularLocation>
        <location evidence="2">Membrane</location>
    </subcellularLocation>
</comment>
<dbReference type="PRINTS" id="PR00344">
    <property type="entry name" value="BCTRLSENSOR"/>
</dbReference>
<dbReference type="RefSeq" id="WP_128673780.1">
    <property type="nucleotide sequence ID" value="NZ_CAUQHB010000067.1"/>
</dbReference>
<evidence type="ECO:0000256" key="2">
    <source>
        <dbReference type="ARBA" id="ARBA00004370"/>
    </source>
</evidence>
<gene>
    <name evidence="13" type="ORF">EHV10_05410</name>
</gene>
<name>A0A3P3QXL4_9FIRM</name>
<dbReference type="GO" id="GO:0016036">
    <property type="term" value="P:cellular response to phosphate starvation"/>
    <property type="evidence" value="ECO:0007669"/>
    <property type="project" value="TreeGrafter"/>
</dbReference>
<keyword evidence="8 10" id="KW-0472">Membrane</keyword>
<keyword evidence="5" id="KW-0808">Transferase</keyword>
<comment type="catalytic activity">
    <reaction evidence="1">
        <text>ATP + protein L-histidine = ADP + protein N-phospho-L-histidine.</text>
        <dbReference type="EC" id="2.7.13.3"/>
    </reaction>
</comment>
<evidence type="ECO:0000256" key="8">
    <source>
        <dbReference type="ARBA" id="ARBA00023136"/>
    </source>
</evidence>
<dbReference type="GO" id="GO:0000155">
    <property type="term" value="F:phosphorelay sensor kinase activity"/>
    <property type="evidence" value="ECO:0007669"/>
    <property type="project" value="InterPro"/>
</dbReference>
<dbReference type="Gene3D" id="1.10.287.130">
    <property type="match status" value="1"/>
</dbReference>
<evidence type="ECO:0000256" key="5">
    <source>
        <dbReference type="ARBA" id="ARBA00022679"/>
    </source>
</evidence>
<dbReference type="PROSITE" id="PS50109">
    <property type="entry name" value="HIS_KIN"/>
    <property type="match status" value="1"/>
</dbReference>
<evidence type="ECO:0000256" key="3">
    <source>
        <dbReference type="ARBA" id="ARBA00012438"/>
    </source>
</evidence>